<dbReference type="PROSITE" id="PS51257">
    <property type="entry name" value="PROKAR_LIPOPROTEIN"/>
    <property type="match status" value="1"/>
</dbReference>
<keyword evidence="1" id="KW-0472">Membrane</keyword>
<feature type="transmembrane region" description="Helical" evidence="1">
    <location>
        <begin position="37"/>
        <end position="54"/>
    </location>
</feature>
<dbReference type="EMBL" id="AYSO01000010">
    <property type="protein sequence ID" value="KIE48322.1"/>
    <property type="molecule type" value="Genomic_DNA"/>
</dbReference>
<feature type="transmembrane region" description="Helical" evidence="1">
    <location>
        <begin position="110"/>
        <end position="137"/>
    </location>
</feature>
<feature type="transmembrane region" description="Helical" evidence="1">
    <location>
        <begin position="66"/>
        <end position="90"/>
    </location>
</feature>
<dbReference type="Proteomes" id="UP000031366">
    <property type="component" value="Unassembled WGS sequence"/>
</dbReference>
<gene>
    <name evidence="2" type="ORF">U732_4123</name>
</gene>
<dbReference type="RefSeq" id="WP_039629925.1">
    <property type="nucleotide sequence ID" value="NZ_AYSO01000010.1"/>
</dbReference>
<keyword evidence="3" id="KW-1185">Reference proteome</keyword>
<protein>
    <submittedName>
        <fullName evidence="2">Putative membrane protein</fullName>
    </submittedName>
</protein>
<name>A0A0C1R465_9CLOT</name>
<accession>A0A0C1R465</accession>
<dbReference type="STRING" id="29341.RSJ17_10685"/>
<comment type="caution">
    <text evidence="2">The sequence shown here is derived from an EMBL/GenBank/DDBJ whole genome shotgun (WGS) entry which is preliminary data.</text>
</comment>
<organism evidence="2 3">
    <name type="scientific">Clostridium argentinense CDC 2741</name>
    <dbReference type="NCBI Taxonomy" id="1418104"/>
    <lineage>
        <taxon>Bacteria</taxon>
        <taxon>Bacillati</taxon>
        <taxon>Bacillota</taxon>
        <taxon>Clostridia</taxon>
        <taxon>Eubacteriales</taxon>
        <taxon>Clostridiaceae</taxon>
        <taxon>Clostridium</taxon>
    </lineage>
</organism>
<evidence type="ECO:0000256" key="1">
    <source>
        <dbReference type="SAM" id="Phobius"/>
    </source>
</evidence>
<dbReference type="AlphaFoldDB" id="A0A0C1R465"/>
<evidence type="ECO:0000313" key="3">
    <source>
        <dbReference type="Proteomes" id="UP000031366"/>
    </source>
</evidence>
<evidence type="ECO:0000313" key="2">
    <source>
        <dbReference type="EMBL" id="KIE48322.1"/>
    </source>
</evidence>
<reference evidence="2 3" key="1">
    <citation type="journal article" date="2015" name="Infect. Genet. Evol.">
        <title>Genomic sequences of six botulinum neurotoxin-producing strains representing three clostridial species illustrate the mobility and diversity of botulinum neurotoxin genes.</title>
        <authorList>
            <person name="Smith T.J."/>
            <person name="Hill K.K."/>
            <person name="Xie G."/>
            <person name="Foley B.T."/>
            <person name="Williamson C.H."/>
            <person name="Foster J.T."/>
            <person name="Johnson S.L."/>
            <person name="Chertkov O."/>
            <person name="Teshima H."/>
            <person name="Gibbons H.S."/>
            <person name="Johnsky L.A."/>
            <person name="Karavis M.A."/>
            <person name="Smith L.A."/>
        </authorList>
    </citation>
    <scope>NUCLEOTIDE SEQUENCE [LARGE SCALE GENOMIC DNA]</scope>
    <source>
        <strain evidence="2 3">CDC 2741</strain>
    </source>
</reference>
<sequence>MVAASKKDKIIIQKKAYNISLQFTLLSACLITLSPQFFGPILAVVFILPIYMAIKGIKNRRKSGYLIAMSIIPISLGVSMLWIRYFIYVIPNFNEEMLKLSSSIGFSFGTIKVITVICSILGIVSFILSITTFISLIKNKKIFNSMIDKKI</sequence>
<dbReference type="OrthoDB" id="1956705at2"/>
<keyword evidence="1" id="KW-0812">Transmembrane</keyword>
<proteinExistence type="predicted"/>
<keyword evidence="1" id="KW-1133">Transmembrane helix</keyword>